<protein>
    <recommendedName>
        <fullName evidence="2">Lipoprotein</fullName>
    </recommendedName>
</protein>
<evidence type="ECO:0008006" key="2">
    <source>
        <dbReference type="Google" id="ProtNLM"/>
    </source>
</evidence>
<reference evidence="1" key="1">
    <citation type="submission" date="2014-09" db="EMBL/GenBank/DDBJ databases">
        <authorList>
            <person name="Magalhaes I.L.F."/>
            <person name="Oliveira U."/>
            <person name="Santos F.R."/>
            <person name="Vidigal T.H.D.A."/>
            <person name="Brescovit A.D."/>
            <person name="Santos A.J."/>
        </authorList>
    </citation>
    <scope>NUCLEOTIDE SEQUENCE</scope>
    <source>
        <tissue evidence="1">Shoot tissue taken approximately 20 cm above the soil surface</tissue>
    </source>
</reference>
<dbReference type="AlphaFoldDB" id="A0A0A9ED90"/>
<dbReference type="PROSITE" id="PS51257">
    <property type="entry name" value="PROKAR_LIPOPROTEIN"/>
    <property type="match status" value="1"/>
</dbReference>
<proteinExistence type="predicted"/>
<name>A0A0A9ED90_ARUDO</name>
<sequence>MITLYRNMFYSCRQKYGTNFKFDTLLFSCSLISGCTGVNVPYPGVLKNSDLSKKNRNQKCFQKKIMFSFPLFKAYW</sequence>
<organism evidence="1">
    <name type="scientific">Arundo donax</name>
    <name type="common">Giant reed</name>
    <name type="synonym">Donax arundinaceus</name>
    <dbReference type="NCBI Taxonomy" id="35708"/>
    <lineage>
        <taxon>Eukaryota</taxon>
        <taxon>Viridiplantae</taxon>
        <taxon>Streptophyta</taxon>
        <taxon>Embryophyta</taxon>
        <taxon>Tracheophyta</taxon>
        <taxon>Spermatophyta</taxon>
        <taxon>Magnoliopsida</taxon>
        <taxon>Liliopsida</taxon>
        <taxon>Poales</taxon>
        <taxon>Poaceae</taxon>
        <taxon>PACMAD clade</taxon>
        <taxon>Arundinoideae</taxon>
        <taxon>Arundineae</taxon>
        <taxon>Arundo</taxon>
    </lineage>
</organism>
<accession>A0A0A9ED90</accession>
<evidence type="ECO:0000313" key="1">
    <source>
        <dbReference type="EMBL" id="JAD95845.1"/>
    </source>
</evidence>
<reference evidence="1" key="2">
    <citation type="journal article" date="2015" name="Data Brief">
        <title>Shoot transcriptome of the giant reed, Arundo donax.</title>
        <authorList>
            <person name="Barrero R.A."/>
            <person name="Guerrero F.D."/>
            <person name="Moolhuijzen P."/>
            <person name="Goolsby J.A."/>
            <person name="Tidwell J."/>
            <person name="Bellgard S.E."/>
            <person name="Bellgard M.I."/>
        </authorList>
    </citation>
    <scope>NUCLEOTIDE SEQUENCE</scope>
    <source>
        <tissue evidence="1">Shoot tissue taken approximately 20 cm above the soil surface</tissue>
    </source>
</reference>
<dbReference type="EMBL" id="GBRH01202050">
    <property type="protein sequence ID" value="JAD95845.1"/>
    <property type="molecule type" value="Transcribed_RNA"/>
</dbReference>